<organism evidence="2 3">
    <name type="scientific">Caerostris extrusa</name>
    <name type="common">Bark spider</name>
    <name type="synonym">Caerostris bankana</name>
    <dbReference type="NCBI Taxonomy" id="172846"/>
    <lineage>
        <taxon>Eukaryota</taxon>
        <taxon>Metazoa</taxon>
        <taxon>Ecdysozoa</taxon>
        <taxon>Arthropoda</taxon>
        <taxon>Chelicerata</taxon>
        <taxon>Arachnida</taxon>
        <taxon>Araneae</taxon>
        <taxon>Araneomorphae</taxon>
        <taxon>Entelegynae</taxon>
        <taxon>Araneoidea</taxon>
        <taxon>Araneidae</taxon>
        <taxon>Caerostris</taxon>
    </lineage>
</organism>
<dbReference type="EMBL" id="BPLR01014079">
    <property type="protein sequence ID" value="GIY66122.1"/>
    <property type="molecule type" value="Genomic_DNA"/>
</dbReference>
<evidence type="ECO:0000313" key="3">
    <source>
        <dbReference type="Proteomes" id="UP001054945"/>
    </source>
</evidence>
<comment type="caution">
    <text evidence="2">The sequence shown here is derived from an EMBL/GenBank/DDBJ whole genome shotgun (WGS) entry which is preliminary data.</text>
</comment>
<name>A0AAV4V7D5_CAEEX</name>
<proteinExistence type="predicted"/>
<feature type="compositionally biased region" description="Basic residues" evidence="1">
    <location>
        <begin position="28"/>
        <end position="37"/>
    </location>
</feature>
<protein>
    <submittedName>
        <fullName evidence="2">Uncharacterized protein</fullName>
    </submittedName>
</protein>
<gene>
    <name evidence="2" type="ORF">CEXT_550821</name>
</gene>
<reference evidence="2 3" key="1">
    <citation type="submission" date="2021-06" db="EMBL/GenBank/DDBJ databases">
        <title>Caerostris extrusa draft genome.</title>
        <authorList>
            <person name="Kono N."/>
            <person name="Arakawa K."/>
        </authorList>
    </citation>
    <scope>NUCLEOTIDE SEQUENCE [LARGE SCALE GENOMIC DNA]</scope>
</reference>
<sequence length="71" mass="8234">MLVGAQLLPKNETKRTRVKDKCEDKTPPPKKKKEILKRRKDASLHFGAQLKAKREVLDTRQKAPSSFKDIY</sequence>
<evidence type="ECO:0000313" key="2">
    <source>
        <dbReference type="EMBL" id="GIY66122.1"/>
    </source>
</evidence>
<keyword evidence="3" id="KW-1185">Reference proteome</keyword>
<dbReference type="AlphaFoldDB" id="A0AAV4V7D5"/>
<evidence type="ECO:0000256" key="1">
    <source>
        <dbReference type="SAM" id="MobiDB-lite"/>
    </source>
</evidence>
<dbReference type="Proteomes" id="UP001054945">
    <property type="component" value="Unassembled WGS sequence"/>
</dbReference>
<feature type="region of interest" description="Disordered" evidence="1">
    <location>
        <begin position="1"/>
        <end position="37"/>
    </location>
</feature>
<feature type="compositionally biased region" description="Basic and acidic residues" evidence="1">
    <location>
        <begin position="11"/>
        <end position="27"/>
    </location>
</feature>
<accession>A0AAV4V7D5</accession>